<dbReference type="Pfam" id="PF13639">
    <property type="entry name" value="zf-RING_2"/>
    <property type="match status" value="1"/>
</dbReference>
<reference evidence="11" key="3">
    <citation type="submission" date="2015-06" db="UniProtKB">
        <authorList>
            <consortium name="EnsemblMetazoa"/>
        </authorList>
    </citation>
    <scope>IDENTIFICATION</scope>
</reference>
<accession>T1EK21</accession>
<dbReference type="GO" id="GO:0008270">
    <property type="term" value="F:zinc ion binding"/>
    <property type="evidence" value="ECO:0007669"/>
    <property type="project" value="UniProtKB-KW"/>
</dbReference>
<dbReference type="InParanoid" id="T1EK21"/>
<evidence type="ECO:0000259" key="9">
    <source>
        <dbReference type="PROSITE" id="PS50089"/>
    </source>
</evidence>
<proteinExistence type="predicted"/>
<keyword evidence="6" id="KW-0833">Ubl conjugation pathway</keyword>
<dbReference type="InterPro" id="IPR045191">
    <property type="entry name" value="MBR1/2-like"/>
</dbReference>
<dbReference type="OrthoDB" id="8062037at2759"/>
<dbReference type="SMART" id="SM00184">
    <property type="entry name" value="RING"/>
    <property type="match status" value="1"/>
</dbReference>
<dbReference type="HOGENOM" id="CLU_013137_21_5_1"/>
<evidence type="ECO:0000256" key="3">
    <source>
        <dbReference type="ARBA" id="ARBA00022679"/>
    </source>
</evidence>
<evidence type="ECO:0000313" key="12">
    <source>
        <dbReference type="Proteomes" id="UP000015101"/>
    </source>
</evidence>
<dbReference type="AlphaFoldDB" id="T1EK21"/>
<dbReference type="CTD" id="20196921"/>
<dbReference type="GO" id="GO:0061630">
    <property type="term" value="F:ubiquitin protein ligase activity"/>
    <property type="evidence" value="ECO:0007669"/>
    <property type="project" value="UniProtKB-EC"/>
</dbReference>
<dbReference type="PROSITE" id="PS50089">
    <property type="entry name" value="ZF_RING_2"/>
    <property type="match status" value="1"/>
</dbReference>
<dbReference type="InterPro" id="IPR001841">
    <property type="entry name" value="Znf_RING"/>
</dbReference>
<keyword evidence="4" id="KW-0479">Metal-binding</keyword>
<dbReference type="EnsemblMetazoa" id="HelroT147679">
    <property type="protein sequence ID" value="HelroP147679"/>
    <property type="gene ID" value="HelroG147679"/>
</dbReference>
<name>T1EK21_HELRO</name>
<keyword evidence="7" id="KW-0862">Zinc</keyword>
<evidence type="ECO:0000256" key="5">
    <source>
        <dbReference type="ARBA" id="ARBA00022771"/>
    </source>
</evidence>
<dbReference type="KEGG" id="hro:HELRODRAFT_147679"/>
<reference evidence="10 12" key="2">
    <citation type="journal article" date="2013" name="Nature">
        <title>Insights into bilaterian evolution from three spiralian genomes.</title>
        <authorList>
            <person name="Simakov O."/>
            <person name="Marletaz F."/>
            <person name="Cho S.J."/>
            <person name="Edsinger-Gonzales E."/>
            <person name="Havlak P."/>
            <person name="Hellsten U."/>
            <person name="Kuo D.H."/>
            <person name="Larsson T."/>
            <person name="Lv J."/>
            <person name="Arendt D."/>
            <person name="Savage R."/>
            <person name="Osoegawa K."/>
            <person name="de Jong P."/>
            <person name="Grimwood J."/>
            <person name="Chapman J.A."/>
            <person name="Shapiro H."/>
            <person name="Aerts A."/>
            <person name="Otillar R.P."/>
            <person name="Terry A.Y."/>
            <person name="Boore J.L."/>
            <person name="Grigoriev I.V."/>
            <person name="Lindberg D.R."/>
            <person name="Seaver E.C."/>
            <person name="Weisblat D.A."/>
            <person name="Putnam N.H."/>
            <person name="Rokhsar D.S."/>
        </authorList>
    </citation>
    <scope>NUCLEOTIDE SEQUENCE</scope>
</reference>
<comment type="catalytic activity">
    <reaction evidence="1">
        <text>S-ubiquitinyl-[E2 ubiquitin-conjugating enzyme]-L-cysteine + [acceptor protein]-L-lysine = [E2 ubiquitin-conjugating enzyme]-L-cysteine + N(6)-ubiquitinyl-[acceptor protein]-L-lysine.</text>
        <dbReference type="EC" id="2.3.2.27"/>
    </reaction>
</comment>
<dbReference type="PANTHER" id="PTHR22937">
    <property type="entry name" value="E3 UBIQUITIN-PROTEIN LIGASE RNF165"/>
    <property type="match status" value="1"/>
</dbReference>
<dbReference type="SUPFAM" id="SSF57850">
    <property type="entry name" value="RING/U-box"/>
    <property type="match status" value="1"/>
</dbReference>
<dbReference type="PANTHER" id="PTHR22937:SF65">
    <property type="entry name" value="E3 UBIQUITIN-PROTEIN LIGASE ARK2C"/>
    <property type="match status" value="1"/>
</dbReference>
<keyword evidence="3" id="KW-0808">Transferase</keyword>
<dbReference type="EMBL" id="AMQM01004723">
    <property type="status" value="NOT_ANNOTATED_CDS"/>
    <property type="molecule type" value="Genomic_DNA"/>
</dbReference>
<feature type="domain" description="RING-type" evidence="9">
    <location>
        <begin position="4"/>
        <end position="45"/>
    </location>
</feature>
<reference evidence="12" key="1">
    <citation type="submission" date="2012-12" db="EMBL/GenBank/DDBJ databases">
        <authorList>
            <person name="Hellsten U."/>
            <person name="Grimwood J."/>
            <person name="Chapman J.A."/>
            <person name="Shapiro H."/>
            <person name="Aerts A."/>
            <person name="Otillar R.P."/>
            <person name="Terry A.Y."/>
            <person name="Boore J.L."/>
            <person name="Simakov O."/>
            <person name="Marletaz F."/>
            <person name="Cho S.-J."/>
            <person name="Edsinger-Gonzales E."/>
            <person name="Havlak P."/>
            <person name="Kuo D.-H."/>
            <person name="Larsson T."/>
            <person name="Lv J."/>
            <person name="Arendt D."/>
            <person name="Savage R."/>
            <person name="Osoegawa K."/>
            <person name="de Jong P."/>
            <person name="Lindberg D.R."/>
            <person name="Seaver E.C."/>
            <person name="Weisblat D.A."/>
            <person name="Putnam N.H."/>
            <person name="Grigoriev I.V."/>
            <person name="Rokhsar D.S."/>
        </authorList>
    </citation>
    <scope>NUCLEOTIDE SEQUENCE</scope>
</reference>
<evidence type="ECO:0000256" key="1">
    <source>
        <dbReference type="ARBA" id="ARBA00000900"/>
    </source>
</evidence>
<keyword evidence="12" id="KW-1185">Reference proteome</keyword>
<organism evidence="11 12">
    <name type="scientific">Helobdella robusta</name>
    <name type="common">Californian leech</name>
    <dbReference type="NCBI Taxonomy" id="6412"/>
    <lineage>
        <taxon>Eukaryota</taxon>
        <taxon>Metazoa</taxon>
        <taxon>Spiralia</taxon>
        <taxon>Lophotrochozoa</taxon>
        <taxon>Annelida</taxon>
        <taxon>Clitellata</taxon>
        <taxon>Hirudinea</taxon>
        <taxon>Rhynchobdellida</taxon>
        <taxon>Glossiphoniidae</taxon>
        <taxon>Helobdella</taxon>
    </lineage>
</organism>
<evidence type="ECO:0000256" key="2">
    <source>
        <dbReference type="ARBA" id="ARBA00012483"/>
    </source>
</evidence>
<dbReference type="RefSeq" id="XP_009018647.1">
    <property type="nucleotide sequence ID" value="XM_009020399.1"/>
</dbReference>
<sequence>NVECSICLVPFEERTFVSQLQCAHAFHYECIHHWFSVGNCCPVCRTRIAYD</sequence>
<evidence type="ECO:0000256" key="4">
    <source>
        <dbReference type="ARBA" id="ARBA00022723"/>
    </source>
</evidence>
<dbReference type="Gene3D" id="3.30.40.10">
    <property type="entry name" value="Zinc/RING finger domain, C3HC4 (zinc finger)"/>
    <property type="match status" value="1"/>
</dbReference>
<gene>
    <name evidence="11" type="primary">20196921</name>
    <name evidence="10" type="ORF">HELRODRAFT_147679</name>
</gene>
<dbReference type="EC" id="2.3.2.27" evidence="2"/>
<evidence type="ECO:0000313" key="10">
    <source>
        <dbReference type="EMBL" id="ESO03499.1"/>
    </source>
</evidence>
<evidence type="ECO:0000256" key="7">
    <source>
        <dbReference type="ARBA" id="ARBA00022833"/>
    </source>
</evidence>
<evidence type="ECO:0000313" key="11">
    <source>
        <dbReference type="EnsemblMetazoa" id="HelroP147679"/>
    </source>
</evidence>
<evidence type="ECO:0000256" key="8">
    <source>
        <dbReference type="PROSITE-ProRule" id="PRU00175"/>
    </source>
</evidence>
<keyword evidence="5 8" id="KW-0863">Zinc-finger</keyword>
<dbReference type="InterPro" id="IPR013083">
    <property type="entry name" value="Znf_RING/FYVE/PHD"/>
</dbReference>
<dbReference type="STRING" id="6412.T1EK21"/>
<dbReference type="GeneID" id="20196921"/>
<evidence type="ECO:0000256" key="6">
    <source>
        <dbReference type="ARBA" id="ARBA00022786"/>
    </source>
</evidence>
<dbReference type="EMBL" id="KB096633">
    <property type="protein sequence ID" value="ESO03499.1"/>
    <property type="molecule type" value="Genomic_DNA"/>
</dbReference>
<protein>
    <recommendedName>
        <fullName evidence="2">RING-type E3 ubiquitin transferase</fullName>
        <ecNumber evidence="2">2.3.2.27</ecNumber>
    </recommendedName>
</protein>
<dbReference type="Proteomes" id="UP000015101">
    <property type="component" value="Unassembled WGS sequence"/>
</dbReference>